<dbReference type="Gene3D" id="3.60.15.10">
    <property type="entry name" value="Ribonuclease Z/Hydroxyacylglutathione hydrolase-like"/>
    <property type="match status" value="1"/>
</dbReference>
<feature type="binding site" evidence="7">
    <location>
        <position position="57"/>
    </location>
    <ligand>
        <name>Zn(2+)</name>
        <dbReference type="ChEBI" id="CHEBI:29105"/>
        <label>1</label>
    </ligand>
</feature>
<dbReference type="GO" id="GO:0004416">
    <property type="term" value="F:hydroxyacylglutathione hydrolase activity"/>
    <property type="evidence" value="ECO:0007669"/>
    <property type="project" value="UniProtKB-UniRule"/>
</dbReference>
<feature type="binding site" evidence="7">
    <location>
        <position position="116"/>
    </location>
    <ligand>
        <name>Zn(2+)</name>
        <dbReference type="ChEBI" id="CHEBI:29105"/>
        <label>1</label>
    </ligand>
</feature>
<dbReference type="InterPro" id="IPR001279">
    <property type="entry name" value="Metallo-B-lactamas"/>
</dbReference>
<evidence type="ECO:0000256" key="7">
    <source>
        <dbReference type="HAMAP-Rule" id="MF_01374"/>
    </source>
</evidence>
<dbReference type="OrthoDB" id="9802248at2"/>
<keyword evidence="6 7" id="KW-0862">Zinc</keyword>
<dbReference type="Pfam" id="PF16123">
    <property type="entry name" value="HAGH_C"/>
    <property type="match status" value="1"/>
</dbReference>
<gene>
    <name evidence="7 9" type="primary">gloB</name>
    <name evidence="9" type="ORF">F2Q65_15720</name>
</gene>
<feature type="binding site" evidence="7">
    <location>
        <position position="61"/>
    </location>
    <ligand>
        <name>Zn(2+)</name>
        <dbReference type="ChEBI" id="CHEBI:29105"/>
        <label>2</label>
    </ligand>
</feature>
<comment type="subunit">
    <text evidence="7">Monomer.</text>
</comment>
<evidence type="ECO:0000256" key="5">
    <source>
        <dbReference type="ARBA" id="ARBA00022801"/>
    </source>
</evidence>
<feature type="binding site" evidence="7">
    <location>
        <position position="133"/>
    </location>
    <ligand>
        <name>Zn(2+)</name>
        <dbReference type="ChEBI" id="CHEBI:29105"/>
        <label>2</label>
    </ligand>
</feature>
<evidence type="ECO:0000256" key="6">
    <source>
        <dbReference type="ARBA" id="ARBA00022833"/>
    </source>
</evidence>
<dbReference type="UniPathway" id="UPA00619">
    <property type="reaction ID" value="UER00676"/>
</dbReference>
<dbReference type="EC" id="3.1.2.6" evidence="7"/>
<dbReference type="InterPro" id="IPR050110">
    <property type="entry name" value="Glyoxalase_II_hydrolase"/>
</dbReference>
<evidence type="ECO:0000256" key="4">
    <source>
        <dbReference type="ARBA" id="ARBA00022723"/>
    </source>
</evidence>
<proteinExistence type="inferred from homology"/>
<dbReference type="SMART" id="SM00849">
    <property type="entry name" value="Lactamase_B"/>
    <property type="match status" value="1"/>
</dbReference>
<dbReference type="Proteomes" id="UP000322981">
    <property type="component" value="Unassembled WGS sequence"/>
</dbReference>
<evidence type="ECO:0000256" key="2">
    <source>
        <dbReference type="ARBA" id="ARBA00004963"/>
    </source>
</evidence>
<reference evidence="9 10" key="1">
    <citation type="submission" date="2019-09" db="EMBL/GenBank/DDBJ databases">
        <title>Whole-genome sequence of the purple sulfur bacterium Thiohalocapsa marina DSM 19078.</title>
        <authorList>
            <person name="Kyndt J.A."/>
            <person name="Meyer T.E."/>
        </authorList>
    </citation>
    <scope>NUCLEOTIDE SEQUENCE [LARGE SCALE GENOMIC DNA]</scope>
    <source>
        <strain evidence="9 10">DSM 19078</strain>
    </source>
</reference>
<dbReference type="Pfam" id="PF00753">
    <property type="entry name" value="Lactamase_B"/>
    <property type="match status" value="1"/>
</dbReference>
<keyword evidence="4 7" id="KW-0479">Metal-binding</keyword>
<dbReference type="NCBIfam" id="TIGR03413">
    <property type="entry name" value="GSH_gloB"/>
    <property type="match status" value="1"/>
</dbReference>
<name>A0A5M8FQT6_9GAMM</name>
<comment type="cofactor">
    <cofactor evidence="7">
        <name>Zn(2+)</name>
        <dbReference type="ChEBI" id="CHEBI:29105"/>
    </cofactor>
    <text evidence="7">Binds 2 Zn(2+) ions per subunit.</text>
</comment>
<comment type="similarity">
    <text evidence="3 7">Belongs to the metallo-beta-lactamase superfamily. Glyoxalase II family.</text>
</comment>
<dbReference type="InterPro" id="IPR032282">
    <property type="entry name" value="HAGH_C"/>
</dbReference>
<dbReference type="SUPFAM" id="SSF56281">
    <property type="entry name" value="Metallo-hydrolase/oxidoreductase"/>
    <property type="match status" value="1"/>
</dbReference>
<dbReference type="HAMAP" id="MF_01374">
    <property type="entry name" value="Glyoxalase_2"/>
    <property type="match status" value="1"/>
</dbReference>
<dbReference type="AlphaFoldDB" id="A0A5M8FQT6"/>
<comment type="function">
    <text evidence="7">Thiolesterase that catalyzes the hydrolysis of S-D-lactoyl-glutathione to form glutathione and D-lactic acid.</text>
</comment>
<dbReference type="InterPro" id="IPR035680">
    <property type="entry name" value="Clx_II_MBL"/>
</dbReference>
<keyword evidence="5 7" id="KW-0378">Hydrolase</keyword>
<evidence type="ECO:0000313" key="10">
    <source>
        <dbReference type="Proteomes" id="UP000322981"/>
    </source>
</evidence>
<dbReference type="PANTHER" id="PTHR43705">
    <property type="entry name" value="HYDROXYACYLGLUTATHIONE HYDROLASE"/>
    <property type="match status" value="1"/>
</dbReference>
<sequence>MDSLRVAPIPAFDDNYIWLLREGDAPTVAVVDPGDAEPVIARLRADGLTLTAVLVTHHHGDHTGGIDELLAEWPDAEVIAPADRRIPSVTQTVADADRVVPAGLRTEFQVLAVPGHTSTHVAYLGAGALFCGDTLFAGGCGRVFDGTFEQLAVSLRRIAALPAETLCYCAHEYTLANLGFAAWVEPDSAALAERTRAAQALRAAGRPTVPSELGLERATNPFLRTAEPAVIAAAEGFAGARLADATEVFTALRRWKDTRYD</sequence>
<dbReference type="CDD" id="cd07723">
    <property type="entry name" value="hydroxyacylglutathione_hydrolase_MBL-fold"/>
    <property type="match status" value="1"/>
</dbReference>
<evidence type="ECO:0000313" key="9">
    <source>
        <dbReference type="EMBL" id="KAA6183402.1"/>
    </source>
</evidence>
<feature type="domain" description="Metallo-beta-lactamase" evidence="8">
    <location>
        <begin position="14"/>
        <end position="171"/>
    </location>
</feature>
<dbReference type="RefSeq" id="WP_150094364.1">
    <property type="nucleotide sequence ID" value="NZ_JBFUOH010000111.1"/>
</dbReference>
<feature type="binding site" evidence="7">
    <location>
        <position position="133"/>
    </location>
    <ligand>
        <name>Zn(2+)</name>
        <dbReference type="ChEBI" id="CHEBI:29105"/>
        <label>1</label>
    </ligand>
</feature>
<protein>
    <recommendedName>
        <fullName evidence="7">Hydroxyacylglutathione hydrolase</fullName>
        <ecNumber evidence="7">3.1.2.6</ecNumber>
    </recommendedName>
    <alternativeName>
        <fullName evidence="7">Glyoxalase II</fullName>
        <shortName evidence="7">Glx II</shortName>
    </alternativeName>
</protein>
<organism evidence="9 10">
    <name type="scientific">Thiohalocapsa marina</name>
    <dbReference type="NCBI Taxonomy" id="424902"/>
    <lineage>
        <taxon>Bacteria</taxon>
        <taxon>Pseudomonadati</taxon>
        <taxon>Pseudomonadota</taxon>
        <taxon>Gammaproteobacteria</taxon>
        <taxon>Chromatiales</taxon>
        <taxon>Chromatiaceae</taxon>
        <taxon>Thiohalocapsa</taxon>
    </lineage>
</organism>
<accession>A0A5M8FQT6</accession>
<dbReference type="PIRSF" id="PIRSF005457">
    <property type="entry name" value="Glx"/>
    <property type="match status" value="1"/>
</dbReference>
<feature type="binding site" evidence="7">
    <location>
        <position position="59"/>
    </location>
    <ligand>
        <name>Zn(2+)</name>
        <dbReference type="ChEBI" id="CHEBI:29105"/>
        <label>1</label>
    </ligand>
</feature>
<keyword evidence="10" id="KW-1185">Reference proteome</keyword>
<dbReference type="GO" id="GO:0046872">
    <property type="term" value="F:metal ion binding"/>
    <property type="evidence" value="ECO:0007669"/>
    <property type="project" value="UniProtKB-KW"/>
</dbReference>
<dbReference type="InterPro" id="IPR036866">
    <property type="entry name" value="RibonucZ/Hydroxyglut_hydro"/>
</dbReference>
<comment type="pathway">
    <text evidence="2 7">Secondary metabolite metabolism; methylglyoxal degradation; (R)-lactate from methylglyoxal: step 2/2.</text>
</comment>
<feature type="binding site" evidence="7">
    <location>
        <position position="171"/>
    </location>
    <ligand>
        <name>Zn(2+)</name>
        <dbReference type="ChEBI" id="CHEBI:29105"/>
        <label>2</label>
    </ligand>
</feature>
<dbReference type="GO" id="GO:0019243">
    <property type="term" value="P:methylglyoxal catabolic process to D-lactate via S-lactoyl-glutathione"/>
    <property type="evidence" value="ECO:0007669"/>
    <property type="project" value="UniProtKB-UniRule"/>
</dbReference>
<dbReference type="EMBL" id="VWXX01000033">
    <property type="protein sequence ID" value="KAA6183402.1"/>
    <property type="molecule type" value="Genomic_DNA"/>
</dbReference>
<evidence type="ECO:0000259" key="8">
    <source>
        <dbReference type="SMART" id="SM00849"/>
    </source>
</evidence>
<comment type="catalytic activity">
    <reaction evidence="1 7">
        <text>an S-(2-hydroxyacyl)glutathione + H2O = a 2-hydroxy carboxylate + glutathione + H(+)</text>
        <dbReference type="Rhea" id="RHEA:21864"/>
        <dbReference type="ChEBI" id="CHEBI:15377"/>
        <dbReference type="ChEBI" id="CHEBI:15378"/>
        <dbReference type="ChEBI" id="CHEBI:57925"/>
        <dbReference type="ChEBI" id="CHEBI:58896"/>
        <dbReference type="ChEBI" id="CHEBI:71261"/>
        <dbReference type="EC" id="3.1.2.6"/>
    </reaction>
</comment>
<dbReference type="PANTHER" id="PTHR43705:SF1">
    <property type="entry name" value="HYDROXYACYLGLUTATHIONE HYDROLASE GLOB"/>
    <property type="match status" value="1"/>
</dbReference>
<evidence type="ECO:0000256" key="1">
    <source>
        <dbReference type="ARBA" id="ARBA00001623"/>
    </source>
</evidence>
<feature type="binding site" evidence="7">
    <location>
        <position position="62"/>
    </location>
    <ligand>
        <name>Zn(2+)</name>
        <dbReference type="ChEBI" id="CHEBI:29105"/>
        <label>2</label>
    </ligand>
</feature>
<dbReference type="InterPro" id="IPR017782">
    <property type="entry name" value="Hydroxyacylglutathione_Hdrlase"/>
</dbReference>
<comment type="caution">
    <text evidence="9">The sequence shown here is derived from an EMBL/GenBank/DDBJ whole genome shotgun (WGS) entry which is preliminary data.</text>
</comment>
<evidence type="ECO:0000256" key="3">
    <source>
        <dbReference type="ARBA" id="ARBA00006759"/>
    </source>
</evidence>